<dbReference type="Gene3D" id="6.10.140.400">
    <property type="match status" value="2"/>
</dbReference>
<dbReference type="Proteomes" id="UP000324233">
    <property type="component" value="Chromosome"/>
</dbReference>
<keyword evidence="2" id="KW-1185">Reference proteome</keyword>
<dbReference type="EMBL" id="CP042997">
    <property type="protein sequence ID" value="QEH31867.1"/>
    <property type="molecule type" value="Genomic_DNA"/>
</dbReference>
<proteinExistence type="predicted"/>
<gene>
    <name evidence="1" type="ORF">OJF2_03340</name>
</gene>
<dbReference type="InterPro" id="IPR020994">
    <property type="entry name" value="Uncharacterised_Ca-bd_CcbP"/>
</dbReference>
<organism evidence="1 2">
    <name type="scientific">Aquisphaera giovannonii</name>
    <dbReference type="NCBI Taxonomy" id="406548"/>
    <lineage>
        <taxon>Bacteria</taxon>
        <taxon>Pseudomonadati</taxon>
        <taxon>Planctomycetota</taxon>
        <taxon>Planctomycetia</taxon>
        <taxon>Isosphaerales</taxon>
        <taxon>Isosphaeraceae</taxon>
        <taxon>Aquisphaera</taxon>
    </lineage>
</organism>
<protein>
    <submittedName>
        <fullName evidence="1">Calcium binding protein</fullName>
    </submittedName>
</protein>
<name>A0A5B9VVA7_9BACT</name>
<dbReference type="KEGG" id="agv:OJF2_03340"/>
<dbReference type="RefSeq" id="WP_210420369.1">
    <property type="nucleotide sequence ID" value="NZ_CP042997.1"/>
</dbReference>
<dbReference type="AlphaFoldDB" id="A0A5B9VVA7"/>
<accession>A0A5B9VVA7</accession>
<sequence length="129" mass="14969">MARPKKPKKPKRDEARENRITMEIVVDAYDESERAAGWYCYLEEKLNFPFPARCIKERAISPLGTGDEVEVVGMAPEDECMREMFVEISWAKKRTLAVPLSQLEVVHGDDETRQAVEDWHYWVATGYEC</sequence>
<reference evidence="1 2" key="1">
    <citation type="submission" date="2019-08" db="EMBL/GenBank/DDBJ databases">
        <title>Deep-cultivation of Planctomycetes and their phenomic and genomic characterization uncovers novel biology.</title>
        <authorList>
            <person name="Wiegand S."/>
            <person name="Jogler M."/>
            <person name="Boedeker C."/>
            <person name="Pinto D."/>
            <person name="Vollmers J."/>
            <person name="Rivas-Marin E."/>
            <person name="Kohn T."/>
            <person name="Peeters S.H."/>
            <person name="Heuer A."/>
            <person name="Rast P."/>
            <person name="Oberbeckmann S."/>
            <person name="Bunk B."/>
            <person name="Jeske O."/>
            <person name="Meyerdierks A."/>
            <person name="Storesund J.E."/>
            <person name="Kallscheuer N."/>
            <person name="Luecker S."/>
            <person name="Lage O.M."/>
            <person name="Pohl T."/>
            <person name="Merkel B.J."/>
            <person name="Hornburger P."/>
            <person name="Mueller R.-W."/>
            <person name="Bruemmer F."/>
            <person name="Labrenz M."/>
            <person name="Spormann A.M."/>
            <person name="Op den Camp H."/>
            <person name="Overmann J."/>
            <person name="Amann R."/>
            <person name="Jetten M.S.M."/>
            <person name="Mascher T."/>
            <person name="Medema M.H."/>
            <person name="Devos D.P."/>
            <person name="Kaster A.-K."/>
            <person name="Ovreas L."/>
            <person name="Rohde M."/>
            <person name="Galperin M.Y."/>
            <person name="Jogler C."/>
        </authorList>
    </citation>
    <scope>NUCLEOTIDE SEQUENCE [LARGE SCALE GENOMIC DNA]</scope>
    <source>
        <strain evidence="1 2">OJF2</strain>
    </source>
</reference>
<dbReference type="Pfam" id="PF11535">
    <property type="entry name" value="Calci_bind_CcbP"/>
    <property type="match status" value="1"/>
</dbReference>
<evidence type="ECO:0000313" key="2">
    <source>
        <dbReference type="Proteomes" id="UP000324233"/>
    </source>
</evidence>
<evidence type="ECO:0000313" key="1">
    <source>
        <dbReference type="EMBL" id="QEH31867.1"/>
    </source>
</evidence>